<dbReference type="RefSeq" id="WP_085104359.1">
    <property type="nucleotide sequence ID" value="NZ_FWZU01000006.1"/>
</dbReference>
<dbReference type="Proteomes" id="UP000192906">
    <property type="component" value="Unassembled WGS sequence"/>
</dbReference>
<evidence type="ECO:0000259" key="2">
    <source>
        <dbReference type="Pfam" id="PF13406"/>
    </source>
</evidence>
<name>A0A1X7EUR9_9BACT</name>
<evidence type="ECO:0000313" key="3">
    <source>
        <dbReference type="EMBL" id="SMF39949.1"/>
    </source>
</evidence>
<dbReference type="OrthoDB" id="9772911at2"/>
<dbReference type="InterPro" id="IPR023346">
    <property type="entry name" value="Lysozyme-like_dom_sf"/>
</dbReference>
<dbReference type="STRING" id="1519643.SAMN06295933_3372"/>
<evidence type="ECO:0000313" key="4">
    <source>
        <dbReference type="Proteomes" id="UP000192906"/>
    </source>
</evidence>
<dbReference type="PANTHER" id="PTHR30163">
    <property type="entry name" value="MEMBRANE-BOUND LYTIC MUREIN TRANSGLYCOSYLASE B"/>
    <property type="match status" value="1"/>
</dbReference>
<dbReference type="SUPFAM" id="SSF53955">
    <property type="entry name" value="Lysozyme-like"/>
    <property type="match status" value="1"/>
</dbReference>
<keyword evidence="1" id="KW-0732">Signal</keyword>
<dbReference type="Gene3D" id="1.10.8.350">
    <property type="entry name" value="Bacterial muramidase"/>
    <property type="match status" value="1"/>
</dbReference>
<dbReference type="PANTHER" id="PTHR30163:SF9">
    <property type="entry name" value="MEMBRANE-BOUND LYTIC MUREIN TRANSGLYCOSYLASE B"/>
    <property type="match status" value="1"/>
</dbReference>
<dbReference type="Pfam" id="PF13406">
    <property type="entry name" value="SLT_2"/>
    <property type="match status" value="1"/>
</dbReference>
<sequence>MTSKFKSLVTISVLCFLLVISTAVCGFAATPVANSTDPHEAWSPLKDRLVTDGFSREYIETVFSVSSVKYDPEMMVRKMKVLLQRRFEPPAEKVAREKEFDERYVGAILLAGAYSYLREHYEILTKIDKKYDVSPSILVALLLVETKLGHTLGTSPAFCNLANMAASPDPAAFLKDLDSAELSPADMEWLRKRTKQKADWAYKELSALLKFSSANSINPSEIPGSPYGAFGICQFMPTTALSYAVDGDMNGRIDLFDKADALESMANFFKRHGWKNSLSKDKKLKVIYRYNHSMVYARTIYEVADQLDRIRSTFGPE</sequence>
<protein>
    <submittedName>
        <fullName evidence="3">Membrane-bound lytic murein transglycosylase B</fullName>
    </submittedName>
</protein>
<dbReference type="GO" id="GO:0008933">
    <property type="term" value="F:peptidoglycan lytic transglycosylase activity"/>
    <property type="evidence" value="ECO:0007669"/>
    <property type="project" value="TreeGrafter"/>
</dbReference>
<gene>
    <name evidence="3" type="ORF">SAMN06295933_3372</name>
</gene>
<organism evidence="3 4">
    <name type="scientific">Desulfovibrio gilichinskyi</name>
    <dbReference type="NCBI Taxonomy" id="1519643"/>
    <lineage>
        <taxon>Bacteria</taxon>
        <taxon>Pseudomonadati</taxon>
        <taxon>Thermodesulfobacteriota</taxon>
        <taxon>Desulfovibrionia</taxon>
        <taxon>Desulfovibrionales</taxon>
        <taxon>Desulfovibrionaceae</taxon>
        <taxon>Desulfovibrio</taxon>
    </lineage>
</organism>
<dbReference type="InterPro" id="IPR043426">
    <property type="entry name" value="MltB-like"/>
</dbReference>
<feature type="domain" description="Transglycosylase SLT" evidence="2">
    <location>
        <begin position="40"/>
        <end position="277"/>
    </location>
</feature>
<feature type="chain" id="PRO_5012349442" evidence="1">
    <location>
        <begin position="29"/>
        <end position="317"/>
    </location>
</feature>
<dbReference type="CDD" id="cd13399">
    <property type="entry name" value="Slt35-like"/>
    <property type="match status" value="1"/>
</dbReference>
<proteinExistence type="predicted"/>
<dbReference type="AlphaFoldDB" id="A0A1X7EUR9"/>
<reference evidence="4" key="1">
    <citation type="submission" date="2017-04" db="EMBL/GenBank/DDBJ databases">
        <authorList>
            <person name="Varghese N."/>
            <person name="Submissions S."/>
        </authorList>
    </citation>
    <scope>NUCLEOTIDE SEQUENCE [LARGE SCALE GENOMIC DNA]</scope>
    <source>
        <strain evidence="4">K3S</strain>
    </source>
</reference>
<dbReference type="EMBL" id="FWZU01000006">
    <property type="protein sequence ID" value="SMF39949.1"/>
    <property type="molecule type" value="Genomic_DNA"/>
</dbReference>
<accession>A0A1X7EUR9</accession>
<dbReference type="InterPro" id="IPR031304">
    <property type="entry name" value="SLT_2"/>
</dbReference>
<evidence type="ECO:0000256" key="1">
    <source>
        <dbReference type="SAM" id="SignalP"/>
    </source>
</evidence>
<keyword evidence="4" id="KW-1185">Reference proteome</keyword>
<dbReference type="Gene3D" id="1.10.530.10">
    <property type="match status" value="1"/>
</dbReference>
<dbReference type="GO" id="GO:0009253">
    <property type="term" value="P:peptidoglycan catabolic process"/>
    <property type="evidence" value="ECO:0007669"/>
    <property type="project" value="TreeGrafter"/>
</dbReference>
<feature type="signal peptide" evidence="1">
    <location>
        <begin position="1"/>
        <end position="28"/>
    </location>
</feature>